<sequence length="183" mass="19592">MSMSTMSTIFSENAEQSSSTQFSDELTTALAAGRWWAIVEVSHPISEEPEYGDLISGQWGETVEAGEASCPTSLVFSVASEKAQRMFQHSGFSDAKLKTTKQRRQKTMQGAPVPSRSKQGTPVPASSDKGDLTTKQWRQNTMQGAPFAAMAKQGASVPASSEKGDLTSSLVFSDSSEKAPNSD</sequence>
<evidence type="ECO:0000313" key="3">
    <source>
        <dbReference type="Proteomes" id="UP001479290"/>
    </source>
</evidence>
<feature type="region of interest" description="Disordered" evidence="1">
    <location>
        <begin position="1"/>
        <end position="20"/>
    </location>
</feature>
<feature type="region of interest" description="Disordered" evidence="1">
    <location>
        <begin position="89"/>
        <end position="183"/>
    </location>
</feature>
<keyword evidence="3" id="KW-1185">Reference proteome</keyword>
<dbReference type="Proteomes" id="UP001479290">
    <property type="component" value="Unassembled WGS sequence"/>
</dbReference>
<name>A0AAW1ZWL1_CULAL</name>
<dbReference type="EMBL" id="JAWDJR010000013">
    <property type="protein sequence ID" value="KAK9964841.1"/>
    <property type="molecule type" value="Genomic_DNA"/>
</dbReference>
<comment type="caution">
    <text evidence="2">The sequence shown here is derived from an EMBL/GenBank/DDBJ whole genome shotgun (WGS) entry which is preliminary data.</text>
</comment>
<reference evidence="2 3" key="1">
    <citation type="submission" date="2024-05" db="EMBL/GenBank/DDBJ databases">
        <title>A high-quality chromosomal-level genome assembly of Topmouth culter (Culter alburnus).</title>
        <authorList>
            <person name="Zhao H."/>
        </authorList>
    </citation>
    <scope>NUCLEOTIDE SEQUENCE [LARGE SCALE GENOMIC DNA]</scope>
    <source>
        <strain evidence="2">CATC2023</strain>
        <tissue evidence="2">Muscle</tissue>
    </source>
</reference>
<evidence type="ECO:0000313" key="2">
    <source>
        <dbReference type="EMBL" id="KAK9964841.1"/>
    </source>
</evidence>
<feature type="compositionally biased region" description="Polar residues" evidence="1">
    <location>
        <begin position="166"/>
        <end position="183"/>
    </location>
</feature>
<evidence type="ECO:0000256" key="1">
    <source>
        <dbReference type="SAM" id="MobiDB-lite"/>
    </source>
</evidence>
<feature type="compositionally biased region" description="Polar residues" evidence="1">
    <location>
        <begin position="133"/>
        <end position="143"/>
    </location>
</feature>
<accession>A0AAW1ZWL1</accession>
<organism evidence="2 3">
    <name type="scientific">Culter alburnus</name>
    <name type="common">Topmouth culter</name>
    <dbReference type="NCBI Taxonomy" id="194366"/>
    <lineage>
        <taxon>Eukaryota</taxon>
        <taxon>Metazoa</taxon>
        <taxon>Chordata</taxon>
        <taxon>Craniata</taxon>
        <taxon>Vertebrata</taxon>
        <taxon>Euteleostomi</taxon>
        <taxon>Actinopterygii</taxon>
        <taxon>Neopterygii</taxon>
        <taxon>Teleostei</taxon>
        <taxon>Ostariophysi</taxon>
        <taxon>Cypriniformes</taxon>
        <taxon>Xenocyprididae</taxon>
        <taxon>Xenocypridinae</taxon>
        <taxon>Culter</taxon>
    </lineage>
</organism>
<protein>
    <submittedName>
        <fullName evidence="2">Uncharacterized protein</fullName>
    </submittedName>
</protein>
<dbReference type="AlphaFoldDB" id="A0AAW1ZWL1"/>
<gene>
    <name evidence="2" type="ORF">ABG768_005979</name>
</gene>
<proteinExistence type="predicted"/>